<evidence type="ECO:0000256" key="7">
    <source>
        <dbReference type="RuleBase" id="RU365090"/>
    </source>
</evidence>
<protein>
    <recommendedName>
        <fullName evidence="7">Molybdopterin molybdenumtransferase</fullName>
        <ecNumber evidence="7">2.10.1.1</ecNumber>
    </recommendedName>
</protein>
<comment type="pathway">
    <text evidence="2 7">Cofactor biosynthesis; molybdopterin biosynthesis.</text>
</comment>
<name>A0A9D2QGL3_9CORY</name>
<dbReference type="Pfam" id="PF03453">
    <property type="entry name" value="MoeA_N"/>
    <property type="match status" value="1"/>
</dbReference>
<dbReference type="PANTHER" id="PTHR10192">
    <property type="entry name" value="MOLYBDOPTERIN BIOSYNTHESIS PROTEIN"/>
    <property type="match status" value="1"/>
</dbReference>
<evidence type="ECO:0000313" key="9">
    <source>
        <dbReference type="EMBL" id="HJC85718.1"/>
    </source>
</evidence>
<evidence type="ECO:0000256" key="4">
    <source>
        <dbReference type="ARBA" id="ARBA00022505"/>
    </source>
</evidence>
<dbReference type="EMBL" id="DWVP01000022">
    <property type="protein sequence ID" value="HJC85718.1"/>
    <property type="molecule type" value="Genomic_DNA"/>
</dbReference>
<dbReference type="InterPro" id="IPR005110">
    <property type="entry name" value="MoeA_linker/N"/>
</dbReference>
<proteinExistence type="inferred from homology"/>
<dbReference type="InterPro" id="IPR005111">
    <property type="entry name" value="MoeA_C_domain_IV"/>
</dbReference>
<dbReference type="Gene3D" id="2.40.340.10">
    <property type="entry name" value="MoeA, C-terminal, domain IV"/>
    <property type="match status" value="1"/>
</dbReference>
<keyword evidence="7" id="KW-0479">Metal-binding</keyword>
<keyword evidence="4 7" id="KW-0500">Molybdenum</keyword>
<dbReference type="EC" id="2.10.1.1" evidence="7"/>
<dbReference type="Proteomes" id="UP000823858">
    <property type="component" value="Unassembled WGS sequence"/>
</dbReference>
<feature type="domain" description="MoaB/Mog" evidence="8">
    <location>
        <begin position="217"/>
        <end position="355"/>
    </location>
</feature>
<dbReference type="CDD" id="cd00887">
    <property type="entry name" value="MoeA"/>
    <property type="match status" value="1"/>
</dbReference>
<dbReference type="Gene3D" id="3.40.980.10">
    <property type="entry name" value="MoaB/Mog-like domain"/>
    <property type="match status" value="1"/>
</dbReference>
<accession>A0A9D2QGL3</accession>
<gene>
    <name evidence="9" type="ORF">H9751_09265</name>
</gene>
<dbReference type="InterPro" id="IPR038987">
    <property type="entry name" value="MoeA-like"/>
</dbReference>
<dbReference type="SUPFAM" id="SSF53218">
    <property type="entry name" value="Molybdenum cofactor biosynthesis proteins"/>
    <property type="match status" value="1"/>
</dbReference>
<organism evidence="9 10">
    <name type="scientific">Candidatus Corynebacterium faecigallinarum</name>
    <dbReference type="NCBI Taxonomy" id="2838528"/>
    <lineage>
        <taxon>Bacteria</taxon>
        <taxon>Bacillati</taxon>
        <taxon>Actinomycetota</taxon>
        <taxon>Actinomycetes</taxon>
        <taxon>Mycobacteriales</taxon>
        <taxon>Corynebacteriaceae</taxon>
        <taxon>Corynebacterium</taxon>
    </lineage>
</organism>
<dbReference type="Gene3D" id="2.170.190.11">
    <property type="entry name" value="Molybdopterin biosynthesis moea protein, domain 3"/>
    <property type="match status" value="1"/>
</dbReference>
<evidence type="ECO:0000259" key="8">
    <source>
        <dbReference type="SMART" id="SM00852"/>
    </source>
</evidence>
<dbReference type="InterPro" id="IPR036135">
    <property type="entry name" value="MoeA_linker/N_sf"/>
</dbReference>
<dbReference type="InterPro" id="IPR036425">
    <property type="entry name" value="MoaB/Mog-like_dom_sf"/>
</dbReference>
<dbReference type="Pfam" id="PF03454">
    <property type="entry name" value="MoeA_C"/>
    <property type="match status" value="1"/>
</dbReference>
<dbReference type="Gene3D" id="3.90.105.10">
    <property type="entry name" value="Molybdopterin biosynthesis moea protein, domain 2"/>
    <property type="match status" value="1"/>
</dbReference>
<dbReference type="GO" id="GO:0046872">
    <property type="term" value="F:metal ion binding"/>
    <property type="evidence" value="ECO:0007669"/>
    <property type="project" value="UniProtKB-UniRule"/>
</dbReference>
<dbReference type="GO" id="GO:0061599">
    <property type="term" value="F:molybdopterin molybdotransferase activity"/>
    <property type="evidence" value="ECO:0007669"/>
    <property type="project" value="UniProtKB-UniRule"/>
</dbReference>
<evidence type="ECO:0000256" key="2">
    <source>
        <dbReference type="ARBA" id="ARBA00005046"/>
    </source>
</evidence>
<dbReference type="SUPFAM" id="SSF63882">
    <property type="entry name" value="MoeA N-terminal region -like"/>
    <property type="match status" value="1"/>
</dbReference>
<keyword evidence="7" id="KW-0460">Magnesium</keyword>
<comment type="cofactor">
    <cofactor evidence="7">
        <name>Mg(2+)</name>
        <dbReference type="ChEBI" id="CHEBI:18420"/>
    </cofactor>
</comment>
<evidence type="ECO:0000256" key="1">
    <source>
        <dbReference type="ARBA" id="ARBA00002901"/>
    </source>
</evidence>
<dbReference type="Pfam" id="PF00994">
    <property type="entry name" value="MoCF_biosynth"/>
    <property type="match status" value="1"/>
</dbReference>
<evidence type="ECO:0000256" key="5">
    <source>
        <dbReference type="ARBA" id="ARBA00023150"/>
    </source>
</evidence>
<dbReference type="InterPro" id="IPR036688">
    <property type="entry name" value="MoeA_C_domain_IV_sf"/>
</dbReference>
<comment type="caution">
    <text evidence="9">The sequence shown here is derived from an EMBL/GenBank/DDBJ whole genome shotgun (WGS) entry which is preliminary data.</text>
</comment>
<sequence length="449" mass="47269">MRLLRRITLVEVEVPAATAADVDTWDDWTEHLRHQPATWQDARTSIADTVATIVARPGRTEEKTGASRTPAPGDVLAADVLSPIPVPHYTSSAMDGFAVSGPGPWTLLAATPTNARGRNLHRTGGTLEPGQALPILTGSLIPEGATAVVRSENAQVTDDVVTAETPEEGRDIRPAGQEWDAGSVLVTAGTRLTPRHVAMLSACGVDTVEVRQAPRVACAFTGNEVISHGVPGPGEVRDAFSTSFPALLGAWGAEVTVADRLPDDPVAVEDWLRRPDVRSSDIVVMTGGSGRSTQDFARRFISRAAEEVLAEEVACQPGHPTLITRRADQLIIGVPGNPFAAHVALHSFIAPAVEVFCGTTVEDAVATHPATASTGESGRIAALRRGRVRLMPATLDERAAHDSTPAQVTVTPVAGSHSHMLSGYAAADVLIVVPRDGLEPGDPVEYLPL</sequence>
<comment type="similarity">
    <text evidence="3 7">Belongs to the MoeA family.</text>
</comment>
<dbReference type="SMART" id="SM00852">
    <property type="entry name" value="MoCF_biosynth"/>
    <property type="match status" value="1"/>
</dbReference>
<keyword evidence="7" id="KW-0808">Transferase</keyword>
<dbReference type="InterPro" id="IPR001453">
    <property type="entry name" value="MoaB/Mog_dom"/>
</dbReference>
<evidence type="ECO:0000313" key="10">
    <source>
        <dbReference type="Proteomes" id="UP000823858"/>
    </source>
</evidence>
<keyword evidence="5 7" id="KW-0501">Molybdenum cofactor biosynthesis</keyword>
<dbReference type="SUPFAM" id="SSF63867">
    <property type="entry name" value="MoeA C-terminal domain-like"/>
    <property type="match status" value="1"/>
</dbReference>
<comment type="function">
    <text evidence="1 7">Catalyzes the insertion of molybdate into adenylated molybdopterin with the concomitant release of AMP.</text>
</comment>
<reference evidence="9" key="1">
    <citation type="journal article" date="2021" name="PeerJ">
        <title>Extensive microbial diversity within the chicken gut microbiome revealed by metagenomics and culture.</title>
        <authorList>
            <person name="Gilroy R."/>
            <person name="Ravi A."/>
            <person name="Getino M."/>
            <person name="Pursley I."/>
            <person name="Horton D.L."/>
            <person name="Alikhan N.F."/>
            <person name="Baker D."/>
            <person name="Gharbi K."/>
            <person name="Hall N."/>
            <person name="Watson M."/>
            <person name="Adriaenssens E.M."/>
            <person name="Foster-Nyarko E."/>
            <person name="Jarju S."/>
            <person name="Secka A."/>
            <person name="Antonio M."/>
            <person name="Oren A."/>
            <person name="Chaudhuri R.R."/>
            <person name="La Ragione R."/>
            <person name="Hildebrand F."/>
            <person name="Pallen M.J."/>
        </authorList>
    </citation>
    <scope>NUCLEOTIDE SEQUENCE</scope>
    <source>
        <strain evidence="9">ChiHjej13B12-4958</strain>
    </source>
</reference>
<dbReference type="PANTHER" id="PTHR10192:SF5">
    <property type="entry name" value="GEPHYRIN"/>
    <property type="match status" value="1"/>
</dbReference>
<dbReference type="GO" id="GO:0005829">
    <property type="term" value="C:cytosol"/>
    <property type="evidence" value="ECO:0007669"/>
    <property type="project" value="TreeGrafter"/>
</dbReference>
<reference evidence="9" key="2">
    <citation type="submission" date="2021-04" db="EMBL/GenBank/DDBJ databases">
        <authorList>
            <person name="Gilroy R."/>
        </authorList>
    </citation>
    <scope>NUCLEOTIDE SEQUENCE</scope>
    <source>
        <strain evidence="9">ChiHjej13B12-4958</strain>
    </source>
</reference>
<comment type="catalytic activity">
    <reaction evidence="6">
        <text>adenylyl-molybdopterin + molybdate = Mo-molybdopterin + AMP + H(+)</text>
        <dbReference type="Rhea" id="RHEA:35047"/>
        <dbReference type="ChEBI" id="CHEBI:15378"/>
        <dbReference type="ChEBI" id="CHEBI:36264"/>
        <dbReference type="ChEBI" id="CHEBI:62727"/>
        <dbReference type="ChEBI" id="CHEBI:71302"/>
        <dbReference type="ChEBI" id="CHEBI:456215"/>
        <dbReference type="EC" id="2.10.1.1"/>
    </reaction>
</comment>
<dbReference type="AlphaFoldDB" id="A0A9D2QGL3"/>
<evidence type="ECO:0000256" key="6">
    <source>
        <dbReference type="ARBA" id="ARBA00047317"/>
    </source>
</evidence>
<evidence type="ECO:0000256" key="3">
    <source>
        <dbReference type="ARBA" id="ARBA00010763"/>
    </source>
</evidence>
<dbReference type="GO" id="GO:0006777">
    <property type="term" value="P:Mo-molybdopterin cofactor biosynthetic process"/>
    <property type="evidence" value="ECO:0007669"/>
    <property type="project" value="UniProtKB-UniRule"/>
</dbReference>